<dbReference type="RefSeq" id="WP_284226342.1">
    <property type="nucleotide sequence ID" value="NZ_BSRA01000006.1"/>
</dbReference>
<accession>A0AA37X1F9</accession>
<sequence>MKKSVLEPFWRPVWNAVDKARVRKARQEAKAGAVVHVELVRGEIWAQVRASGPRRSCQVALPLLAHYEEHIEAVAKWLAMRPDWMAAHFAGEWDPEYVAFLKSNRLDVLPDDSVVDKLRWGAKCTCDDSDPLCVHVLTALLHLIWEADEYPLRVFRFVGLDEELLLDAAHGWTARWVRSTKADSRGAGATDPTTDPIEQVTDAVSAWNVAIWLKGAGTNPVGRLVPHFRTGDRME</sequence>
<name>A0AA37X1F9_9BACL</name>
<reference evidence="3" key="1">
    <citation type="submission" date="2023-02" db="EMBL/GenBank/DDBJ databases">
        <title>Proposal of a novel subspecies: Alicyclobacillus hesperidum subspecies aegle.</title>
        <authorList>
            <person name="Goto K."/>
            <person name="Fujii T."/>
            <person name="Yasui K."/>
            <person name="Mochida K."/>
            <person name="Kato-Tanaka Y."/>
            <person name="Morohoshi S."/>
            <person name="An S.Y."/>
            <person name="Kasai H."/>
            <person name="Yokota A."/>
        </authorList>
    </citation>
    <scope>NUCLEOTIDE SEQUENCE</scope>
    <source>
        <strain evidence="3">DSM 12766</strain>
    </source>
</reference>
<dbReference type="PROSITE" id="PS50966">
    <property type="entry name" value="ZF_SWIM"/>
    <property type="match status" value="1"/>
</dbReference>
<dbReference type="EMBL" id="BSRA01000006">
    <property type="protein sequence ID" value="GLV13551.1"/>
    <property type="molecule type" value="Genomic_DNA"/>
</dbReference>
<protein>
    <recommendedName>
        <fullName evidence="2">SWIM-type domain-containing protein</fullName>
    </recommendedName>
</protein>
<dbReference type="AlphaFoldDB" id="A0AA37X1F9"/>
<dbReference type="InterPro" id="IPR007527">
    <property type="entry name" value="Znf_SWIM"/>
</dbReference>
<organism evidence="3 4">
    <name type="scientific">Alicyclobacillus hesperidum</name>
    <dbReference type="NCBI Taxonomy" id="89784"/>
    <lineage>
        <taxon>Bacteria</taxon>
        <taxon>Bacillati</taxon>
        <taxon>Bacillota</taxon>
        <taxon>Bacilli</taxon>
        <taxon>Bacillales</taxon>
        <taxon>Alicyclobacillaceae</taxon>
        <taxon>Alicyclobacillus</taxon>
    </lineage>
</organism>
<dbReference type="PANTHER" id="PTHR38133">
    <property type="entry name" value="SLR1429 PROTEIN"/>
    <property type="match status" value="1"/>
</dbReference>
<comment type="caution">
    <text evidence="3">The sequence shown here is derived from an EMBL/GenBank/DDBJ whole genome shotgun (WGS) entry which is preliminary data.</text>
</comment>
<keyword evidence="1" id="KW-0863">Zinc-finger</keyword>
<dbReference type="GO" id="GO:0008270">
    <property type="term" value="F:zinc ion binding"/>
    <property type="evidence" value="ECO:0007669"/>
    <property type="project" value="UniProtKB-KW"/>
</dbReference>
<dbReference type="Proteomes" id="UP001157137">
    <property type="component" value="Unassembled WGS sequence"/>
</dbReference>
<proteinExistence type="predicted"/>
<dbReference type="PANTHER" id="PTHR38133:SF1">
    <property type="entry name" value="SLR1429 PROTEIN"/>
    <property type="match status" value="1"/>
</dbReference>
<gene>
    <name evidence="3" type="ORF">Heshes_12350</name>
</gene>
<evidence type="ECO:0000313" key="4">
    <source>
        <dbReference type="Proteomes" id="UP001157137"/>
    </source>
</evidence>
<keyword evidence="1" id="KW-0479">Metal-binding</keyword>
<evidence type="ECO:0000313" key="3">
    <source>
        <dbReference type="EMBL" id="GLV13551.1"/>
    </source>
</evidence>
<evidence type="ECO:0000259" key="2">
    <source>
        <dbReference type="PROSITE" id="PS50966"/>
    </source>
</evidence>
<keyword evidence="1" id="KW-0862">Zinc</keyword>
<feature type="domain" description="SWIM-type" evidence="2">
    <location>
        <begin position="97"/>
        <end position="144"/>
    </location>
</feature>
<evidence type="ECO:0000256" key="1">
    <source>
        <dbReference type="PROSITE-ProRule" id="PRU00325"/>
    </source>
</evidence>